<reference evidence="5 6" key="1">
    <citation type="submission" date="2024-09" db="EMBL/GenBank/DDBJ databases">
        <authorList>
            <person name="Sun Q."/>
            <person name="Mori K."/>
        </authorList>
    </citation>
    <scope>NUCLEOTIDE SEQUENCE [LARGE SCALE GENOMIC DNA]</scope>
    <source>
        <strain evidence="5 6">CCM 4839</strain>
    </source>
</reference>
<dbReference type="Gene3D" id="1.10.10.60">
    <property type="entry name" value="Homeodomain-like"/>
    <property type="match status" value="2"/>
</dbReference>
<comment type="caution">
    <text evidence="5">The sequence shown here is derived from an EMBL/GenBank/DDBJ whole genome shotgun (WGS) entry which is preliminary data.</text>
</comment>
<sequence>MRHRLPELLTNDQYMNLSSSFRIFKNQIRNIIDVHCHEFYELAFVTSGSGVQKINGVESPIVKGSIFLLTPADFHEIVPDKNAGIQLYNLIFTSEMLHQQLMELLFSVRHIYTHHFEDEEYERMLWEWERIWDEAQISRVGSQLIVRGAIERVLIDLFRQCSILQSDFENRTARNTTDAIIRSSTIFIQHRFRESISLEQVAKHYNLSPNYFSGCFKQVLGVSFQTYVVNTRLEFAKSLIRVSNLSVTEVCLSSGFNTLAHFERMFKKKFGVTPKEYRATHSS</sequence>
<keyword evidence="1" id="KW-0805">Transcription regulation</keyword>
<evidence type="ECO:0000256" key="1">
    <source>
        <dbReference type="ARBA" id="ARBA00023015"/>
    </source>
</evidence>
<dbReference type="InterPro" id="IPR037923">
    <property type="entry name" value="HTH-like"/>
</dbReference>
<dbReference type="SMART" id="SM00342">
    <property type="entry name" value="HTH_ARAC"/>
    <property type="match status" value="1"/>
</dbReference>
<dbReference type="InterPro" id="IPR014710">
    <property type="entry name" value="RmlC-like_jellyroll"/>
</dbReference>
<dbReference type="InterPro" id="IPR018060">
    <property type="entry name" value="HTH_AraC"/>
</dbReference>
<feature type="domain" description="HTH araC/xylS-type" evidence="4">
    <location>
        <begin position="182"/>
        <end position="280"/>
    </location>
</feature>
<dbReference type="Gene3D" id="2.60.120.10">
    <property type="entry name" value="Jelly Rolls"/>
    <property type="match status" value="1"/>
</dbReference>
<dbReference type="Pfam" id="PF02311">
    <property type="entry name" value="AraC_binding"/>
    <property type="match status" value="1"/>
</dbReference>
<keyword evidence="2" id="KW-0238">DNA-binding</keyword>
<dbReference type="PROSITE" id="PS00041">
    <property type="entry name" value="HTH_ARAC_FAMILY_1"/>
    <property type="match status" value="1"/>
</dbReference>
<dbReference type="SUPFAM" id="SSF46689">
    <property type="entry name" value="Homeodomain-like"/>
    <property type="match status" value="2"/>
</dbReference>
<evidence type="ECO:0000313" key="5">
    <source>
        <dbReference type="EMBL" id="MFC0391999.1"/>
    </source>
</evidence>
<name>A0ABV6J7Y7_9BACL</name>
<organism evidence="5 6">
    <name type="scientific">Paenibacillus mendelii</name>
    <dbReference type="NCBI Taxonomy" id="206163"/>
    <lineage>
        <taxon>Bacteria</taxon>
        <taxon>Bacillati</taxon>
        <taxon>Bacillota</taxon>
        <taxon>Bacilli</taxon>
        <taxon>Bacillales</taxon>
        <taxon>Paenibacillaceae</taxon>
        <taxon>Paenibacillus</taxon>
    </lineage>
</organism>
<dbReference type="EMBL" id="JBHLVF010000013">
    <property type="protein sequence ID" value="MFC0391999.1"/>
    <property type="molecule type" value="Genomic_DNA"/>
</dbReference>
<dbReference type="PANTHER" id="PTHR43280">
    <property type="entry name" value="ARAC-FAMILY TRANSCRIPTIONAL REGULATOR"/>
    <property type="match status" value="1"/>
</dbReference>
<protein>
    <submittedName>
        <fullName evidence="5">AraC family transcriptional regulator</fullName>
    </submittedName>
</protein>
<dbReference type="PROSITE" id="PS01124">
    <property type="entry name" value="HTH_ARAC_FAMILY_2"/>
    <property type="match status" value="1"/>
</dbReference>
<dbReference type="SUPFAM" id="SSF51215">
    <property type="entry name" value="Regulatory protein AraC"/>
    <property type="match status" value="1"/>
</dbReference>
<dbReference type="PRINTS" id="PR00032">
    <property type="entry name" value="HTHARAC"/>
</dbReference>
<dbReference type="PANTHER" id="PTHR43280:SF2">
    <property type="entry name" value="HTH-TYPE TRANSCRIPTIONAL REGULATOR EXSA"/>
    <property type="match status" value="1"/>
</dbReference>
<dbReference type="Pfam" id="PF12833">
    <property type="entry name" value="HTH_18"/>
    <property type="match status" value="1"/>
</dbReference>
<dbReference type="InterPro" id="IPR020449">
    <property type="entry name" value="Tscrpt_reg_AraC-type_HTH"/>
</dbReference>
<gene>
    <name evidence="5" type="ORF">ACFFJ8_11565</name>
</gene>
<evidence type="ECO:0000256" key="3">
    <source>
        <dbReference type="ARBA" id="ARBA00023163"/>
    </source>
</evidence>
<keyword evidence="3" id="KW-0804">Transcription</keyword>
<evidence type="ECO:0000256" key="2">
    <source>
        <dbReference type="ARBA" id="ARBA00023125"/>
    </source>
</evidence>
<evidence type="ECO:0000313" key="6">
    <source>
        <dbReference type="Proteomes" id="UP001589818"/>
    </source>
</evidence>
<evidence type="ECO:0000259" key="4">
    <source>
        <dbReference type="PROSITE" id="PS01124"/>
    </source>
</evidence>
<dbReference type="RefSeq" id="WP_204820348.1">
    <property type="nucleotide sequence ID" value="NZ_JANHOF010000007.1"/>
</dbReference>
<accession>A0ABV6J7Y7</accession>
<proteinExistence type="predicted"/>
<dbReference type="InterPro" id="IPR018062">
    <property type="entry name" value="HTH_AraC-typ_CS"/>
</dbReference>
<keyword evidence="6" id="KW-1185">Reference proteome</keyword>
<dbReference type="Proteomes" id="UP001589818">
    <property type="component" value="Unassembled WGS sequence"/>
</dbReference>
<dbReference type="InterPro" id="IPR009057">
    <property type="entry name" value="Homeodomain-like_sf"/>
</dbReference>
<dbReference type="InterPro" id="IPR003313">
    <property type="entry name" value="AraC-bd"/>
</dbReference>